<sequence length="77" mass="8939">MFRRFDIDLSPFVDNDIYLWTLRVKGRFSREEALKRLNNAGVAPSDIMGMYREGENSRGVLSSTQGNRLQTLIHHKL</sequence>
<dbReference type="EMBL" id="JBJQND010000007">
    <property type="protein sequence ID" value="KAL3871985.1"/>
    <property type="molecule type" value="Genomic_DNA"/>
</dbReference>
<protein>
    <submittedName>
        <fullName evidence="1">Uncharacterized protein</fullName>
    </submittedName>
</protein>
<name>A0ABD3WDH6_SINWO</name>
<gene>
    <name evidence="1" type="ORF">ACJMK2_039956</name>
</gene>
<proteinExistence type="predicted"/>
<accession>A0ABD3WDH6</accession>
<feature type="non-terminal residue" evidence="1">
    <location>
        <position position="77"/>
    </location>
</feature>
<reference evidence="1 2" key="1">
    <citation type="submission" date="2024-11" db="EMBL/GenBank/DDBJ databases">
        <title>Chromosome-level genome assembly of the freshwater bivalve Anodonta woodiana.</title>
        <authorList>
            <person name="Chen X."/>
        </authorList>
    </citation>
    <scope>NUCLEOTIDE SEQUENCE [LARGE SCALE GENOMIC DNA]</scope>
    <source>
        <strain evidence="1">MN2024</strain>
        <tissue evidence="1">Gills</tissue>
    </source>
</reference>
<evidence type="ECO:0000313" key="2">
    <source>
        <dbReference type="Proteomes" id="UP001634394"/>
    </source>
</evidence>
<evidence type="ECO:0000313" key="1">
    <source>
        <dbReference type="EMBL" id="KAL3871985.1"/>
    </source>
</evidence>
<keyword evidence="2" id="KW-1185">Reference proteome</keyword>
<dbReference type="Proteomes" id="UP001634394">
    <property type="component" value="Unassembled WGS sequence"/>
</dbReference>
<dbReference type="AlphaFoldDB" id="A0ABD3WDH6"/>
<comment type="caution">
    <text evidence="1">The sequence shown here is derived from an EMBL/GenBank/DDBJ whole genome shotgun (WGS) entry which is preliminary data.</text>
</comment>
<organism evidence="1 2">
    <name type="scientific">Sinanodonta woodiana</name>
    <name type="common">Chinese pond mussel</name>
    <name type="synonym">Anodonta woodiana</name>
    <dbReference type="NCBI Taxonomy" id="1069815"/>
    <lineage>
        <taxon>Eukaryota</taxon>
        <taxon>Metazoa</taxon>
        <taxon>Spiralia</taxon>
        <taxon>Lophotrochozoa</taxon>
        <taxon>Mollusca</taxon>
        <taxon>Bivalvia</taxon>
        <taxon>Autobranchia</taxon>
        <taxon>Heteroconchia</taxon>
        <taxon>Palaeoheterodonta</taxon>
        <taxon>Unionida</taxon>
        <taxon>Unionoidea</taxon>
        <taxon>Unionidae</taxon>
        <taxon>Unioninae</taxon>
        <taxon>Sinanodonta</taxon>
    </lineage>
</organism>